<name>A0AC34FU12_9BILA</name>
<protein>
    <submittedName>
        <fullName evidence="2">Uncharacterized protein</fullName>
    </submittedName>
</protein>
<evidence type="ECO:0000313" key="1">
    <source>
        <dbReference type="Proteomes" id="UP000887579"/>
    </source>
</evidence>
<proteinExistence type="predicted"/>
<sequence length="279" mass="32209">MEIDEKYAMILSSPNGINVVPLEPIKVKKSFEKEDKLPKSKTVIFNDSMTLVETNLMKDKKLFDSIFSKTVICFPRILRIQESKLSAEMVLKFLSKYTKEFSLSDSSCNPNLAFSDIIKKAPNLQEFHIYDFETNLIFEKTWVEDLLKYKNGKNFVNLSIKLDILELNIESMVEFIQTKCSKDIYINIILDQKLEGDDDEDGNDEDIYEAAWEKFEAIKDELSKYFNSDAEEDETCEKARMEIGFDGGDSDGVGVYSLRKIKKPKRIMPTRAATARKYV</sequence>
<reference evidence="2" key="1">
    <citation type="submission" date="2022-11" db="UniProtKB">
        <authorList>
            <consortium name="WormBaseParasite"/>
        </authorList>
    </citation>
    <scope>IDENTIFICATION</scope>
</reference>
<dbReference type="WBParaSite" id="ES5_v2.g20891.t1">
    <property type="protein sequence ID" value="ES5_v2.g20891.t1"/>
    <property type="gene ID" value="ES5_v2.g20891"/>
</dbReference>
<accession>A0AC34FU12</accession>
<dbReference type="Proteomes" id="UP000887579">
    <property type="component" value="Unplaced"/>
</dbReference>
<organism evidence="1 2">
    <name type="scientific">Panagrolaimus sp. ES5</name>
    <dbReference type="NCBI Taxonomy" id="591445"/>
    <lineage>
        <taxon>Eukaryota</taxon>
        <taxon>Metazoa</taxon>
        <taxon>Ecdysozoa</taxon>
        <taxon>Nematoda</taxon>
        <taxon>Chromadorea</taxon>
        <taxon>Rhabditida</taxon>
        <taxon>Tylenchina</taxon>
        <taxon>Panagrolaimomorpha</taxon>
        <taxon>Panagrolaimoidea</taxon>
        <taxon>Panagrolaimidae</taxon>
        <taxon>Panagrolaimus</taxon>
    </lineage>
</organism>
<evidence type="ECO:0000313" key="2">
    <source>
        <dbReference type="WBParaSite" id="ES5_v2.g20891.t1"/>
    </source>
</evidence>